<dbReference type="InterPro" id="IPR019313">
    <property type="entry name" value="Mediator_Med17"/>
</dbReference>
<evidence type="ECO:0000256" key="8">
    <source>
        <dbReference type="RuleBase" id="RU364140"/>
    </source>
</evidence>
<dbReference type="PANTHER" id="PTHR13114">
    <property type="entry name" value="MEDIATOR OF RNA POLYMERASE II TRANSCRIPTION SUBUNIT 17"/>
    <property type="match status" value="1"/>
</dbReference>
<organism evidence="10 11">
    <name type="scientific">Phialemonium thermophilum</name>
    <dbReference type="NCBI Taxonomy" id="223376"/>
    <lineage>
        <taxon>Eukaryota</taxon>
        <taxon>Fungi</taxon>
        <taxon>Dikarya</taxon>
        <taxon>Ascomycota</taxon>
        <taxon>Pezizomycotina</taxon>
        <taxon>Sordariomycetes</taxon>
        <taxon>Sordariomycetidae</taxon>
        <taxon>Cephalothecales</taxon>
        <taxon>Cephalothecaceae</taxon>
        <taxon>Phialemonium</taxon>
    </lineage>
</organism>
<feature type="compositionally biased region" description="Polar residues" evidence="9">
    <location>
        <begin position="567"/>
        <end position="587"/>
    </location>
</feature>
<evidence type="ECO:0000313" key="11">
    <source>
        <dbReference type="Proteomes" id="UP001586593"/>
    </source>
</evidence>
<keyword evidence="4 8" id="KW-0805">Transcription regulation</keyword>
<proteinExistence type="inferred from homology"/>
<evidence type="ECO:0000313" key="10">
    <source>
        <dbReference type="EMBL" id="KAL1871981.1"/>
    </source>
</evidence>
<dbReference type="Gene3D" id="6.10.250.2620">
    <property type="match status" value="1"/>
</dbReference>
<comment type="subcellular location">
    <subcellularLocation>
        <location evidence="1 8">Nucleus</location>
    </subcellularLocation>
</comment>
<evidence type="ECO:0000256" key="4">
    <source>
        <dbReference type="ARBA" id="ARBA00023015"/>
    </source>
</evidence>
<keyword evidence="5 8" id="KW-0804">Transcription</keyword>
<evidence type="ECO:0000256" key="3">
    <source>
        <dbReference type="ARBA" id="ARBA00019610"/>
    </source>
</evidence>
<evidence type="ECO:0000256" key="5">
    <source>
        <dbReference type="ARBA" id="ARBA00023163"/>
    </source>
</evidence>
<dbReference type="PANTHER" id="PTHR13114:SF7">
    <property type="entry name" value="MEDIATOR OF RNA POLYMERASE II TRANSCRIPTION SUBUNIT 17"/>
    <property type="match status" value="1"/>
</dbReference>
<keyword evidence="6 8" id="KW-0539">Nucleus</keyword>
<keyword evidence="11" id="KW-1185">Reference proteome</keyword>
<dbReference type="Pfam" id="PF10156">
    <property type="entry name" value="Med17"/>
    <property type="match status" value="1"/>
</dbReference>
<comment type="subunit">
    <text evidence="8">Component of the Mediator complex.</text>
</comment>
<evidence type="ECO:0000256" key="1">
    <source>
        <dbReference type="ARBA" id="ARBA00004123"/>
    </source>
</evidence>
<accession>A0ABR3X7Q7</accession>
<comment type="caution">
    <text evidence="10">The sequence shown here is derived from an EMBL/GenBank/DDBJ whole genome shotgun (WGS) entry which is preliminary data.</text>
</comment>
<protein>
    <recommendedName>
        <fullName evidence="3 8">Mediator of RNA polymerase II transcription subunit 17</fullName>
    </recommendedName>
    <alternativeName>
        <fullName evidence="7 8">Mediator complex subunit 17</fullName>
    </alternativeName>
</protein>
<feature type="region of interest" description="Disordered" evidence="9">
    <location>
        <begin position="567"/>
        <end position="597"/>
    </location>
</feature>
<comment type="similarity">
    <text evidence="2 8">Belongs to the Mediator complex subunit 17 family.</text>
</comment>
<dbReference type="Proteomes" id="UP001586593">
    <property type="component" value="Unassembled WGS sequence"/>
</dbReference>
<reference evidence="10 11" key="1">
    <citation type="journal article" date="2024" name="Commun. Biol.">
        <title>Comparative genomic analysis of thermophilic fungi reveals convergent evolutionary adaptations and gene losses.</title>
        <authorList>
            <person name="Steindorff A.S."/>
            <person name="Aguilar-Pontes M.V."/>
            <person name="Robinson A.J."/>
            <person name="Andreopoulos B."/>
            <person name="LaButti K."/>
            <person name="Kuo A."/>
            <person name="Mondo S."/>
            <person name="Riley R."/>
            <person name="Otillar R."/>
            <person name="Haridas S."/>
            <person name="Lipzen A."/>
            <person name="Grimwood J."/>
            <person name="Schmutz J."/>
            <person name="Clum A."/>
            <person name="Reid I.D."/>
            <person name="Moisan M.C."/>
            <person name="Butler G."/>
            <person name="Nguyen T.T.M."/>
            <person name="Dewar K."/>
            <person name="Conant G."/>
            <person name="Drula E."/>
            <person name="Henrissat B."/>
            <person name="Hansel C."/>
            <person name="Singer S."/>
            <person name="Hutchinson M.I."/>
            <person name="de Vries R.P."/>
            <person name="Natvig D.O."/>
            <person name="Powell A.J."/>
            <person name="Tsang A."/>
            <person name="Grigoriev I.V."/>
        </authorList>
    </citation>
    <scope>NUCLEOTIDE SEQUENCE [LARGE SCALE GENOMIC DNA]</scope>
    <source>
        <strain evidence="10 11">ATCC 24622</strain>
    </source>
</reference>
<evidence type="ECO:0000256" key="2">
    <source>
        <dbReference type="ARBA" id="ARBA00005635"/>
    </source>
</evidence>
<comment type="function">
    <text evidence="8">Component of the Mediator complex, a coactivator involved in the regulated transcription of nearly all RNA polymerase II-dependent genes. Mediator functions as a bridge to convey information from gene-specific regulatory proteins to the basal RNA polymerase II transcription machinery. Mediator is recruited to promoters by direct interactions with regulatory proteins and serves as a scaffold for the assembly of a functional preinitiation complex with RNA polymerase II and the general transcription factors.</text>
</comment>
<evidence type="ECO:0000256" key="7">
    <source>
        <dbReference type="ARBA" id="ARBA00032014"/>
    </source>
</evidence>
<evidence type="ECO:0000256" key="6">
    <source>
        <dbReference type="ARBA" id="ARBA00023242"/>
    </source>
</evidence>
<feature type="region of interest" description="Disordered" evidence="9">
    <location>
        <begin position="496"/>
        <end position="522"/>
    </location>
</feature>
<name>A0ABR3X7Q7_9PEZI</name>
<evidence type="ECO:0000256" key="9">
    <source>
        <dbReference type="SAM" id="MobiDB-lite"/>
    </source>
</evidence>
<dbReference type="EMBL" id="JAZHXJ010000147">
    <property type="protein sequence ID" value="KAL1871981.1"/>
    <property type="molecule type" value="Genomic_DNA"/>
</dbReference>
<sequence>MFSLQPPPPDDRKPKTLAEFIARVNAQNGGFRTVREDELHKLVEAEEQGIAESVDVDMSDGSDTEEDGETVKDIKTARDEILWNIEMAHRNALLTLDFVSLLLSKETPVQAGTTLSKELREMVGIGTLGATSLAAPNLTETKIRDNKLVATGRKLLDINKTADTVLSAATRLQNEISLETKYWAEVLAVSDSGWSVSRLPRERHTMGVKFGFSESAPEFSAQSVAPMRRAEDGTVDLDTGAAGAESKRLLVTIERSGKIVGRSPLPSPLPRDAPLEARVLEARNSIFAQELWHEMNREGRTLLSYGVRLGESNITYDIGADSKLDFRLVTVGEEGDVSGPDVPGAEDGTAQAICSVLYLLLSYGHRQNARKRTQNPLFASAQARAANPPHHLLRPVLAFLQFENSAQRLIRLLSDVVSLLQSAGMTTASYTISEQLVTLRRSLPPPEALMTVLLSPLTFKSVLTITPEARLEISANTFTAQYVANLFRITLLPPASAGDGQDSETRKTESPGGPLADITGNPLSVSFPPAESYPTLRDVFLYIREAVPRVLADWCNVLAASLSPPTVASSLPPASTLAQTAETQEAPSSPPSGQLPKWITTIDGKAVRDRETERRGVRFDLIPDYDGSSTVDKDDVGAVSGGSGVRDYYDDDDAAVETADRPLSLRELRATGDLFVDGKLVRRRWAWTVQRESEGATQRLEDVAREVLLCPDPTADEP</sequence>
<gene>
    <name evidence="8" type="primary">MED17</name>
    <name evidence="10" type="ORF">VTK73DRAFT_1811</name>
</gene>
<keyword evidence="8" id="KW-0010">Activator</keyword>